<dbReference type="PANTHER" id="PTHR10836:SF111">
    <property type="entry name" value="GLYCERALDEHYDE-3-PHOSPHATE DEHYDROGENASE"/>
    <property type="match status" value="1"/>
</dbReference>
<dbReference type="AlphaFoldDB" id="A0A091DIS6"/>
<evidence type="ECO:0000256" key="18">
    <source>
        <dbReference type="ARBA" id="ARBA00046997"/>
    </source>
</evidence>
<dbReference type="GO" id="GO:0006417">
    <property type="term" value="P:regulation of translation"/>
    <property type="evidence" value="ECO:0007669"/>
    <property type="project" value="UniProtKB-KW"/>
</dbReference>
<evidence type="ECO:0000256" key="1">
    <source>
        <dbReference type="ARBA" id="ARBA00004123"/>
    </source>
</evidence>
<accession>A0A091DIS6</accession>
<dbReference type="EMBL" id="KN122228">
    <property type="protein sequence ID" value="KFO32039.1"/>
    <property type="molecule type" value="Genomic_DNA"/>
</dbReference>
<dbReference type="InterPro" id="IPR020829">
    <property type="entry name" value="GlycerAld_3-P_DH_cat"/>
</dbReference>
<keyword evidence="12" id="KW-0560">Oxidoreductase</keyword>
<evidence type="ECO:0000256" key="11">
    <source>
        <dbReference type="ARBA" id="ARBA00022845"/>
    </source>
</evidence>
<protein>
    <recommendedName>
        <fullName evidence="6">glyceraldehyde-3-phosphate dehydrogenase (phosphorylating)</fullName>
        <ecNumber evidence="6">1.2.1.12</ecNumber>
    </recommendedName>
    <alternativeName>
        <fullName evidence="17">Peptidyl-cysteine S-nitrosylase GAPDH</fullName>
    </alternativeName>
</protein>
<keyword evidence="14" id="KW-0324">Glycolysis</keyword>
<dbReference type="Gene3D" id="3.30.360.10">
    <property type="entry name" value="Dihydrodipicolinate Reductase, domain 2"/>
    <property type="match status" value="1"/>
</dbReference>
<evidence type="ECO:0000256" key="9">
    <source>
        <dbReference type="ARBA" id="ARBA00022703"/>
    </source>
</evidence>
<evidence type="ECO:0000313" key="22">
    <source>
        <dbReference type="EMBL" id="KFO32039.1"/>
    </source>
</evidence>
<keyword evidence="23" id="KW-1185">Reference proteome</keyword>
<comment type="catalytic activity">
    <reaction evidence="19">
        <text>D-glyceraldehyde 3-phosphate + phosphate + NAD(+) = (2R)-3-phospho-glyceroyl phosphate + NADH + H(+)</text>
        <dbReference type="Rhea" id="RHEA:10300"/>
        <dbReference type="ChEBI" id="CHEBI:15378"/>
        <dbReference type="ChEBI" id="CHEBI:43474"/>
        <dbReference type="ChEBI" id="CHEBI:57540"/>
        <dbReference type="ChEBI" id="CHEBI:57604"/>
        <dbReference type="ChEBI" id="CHEBI:57945"/>
        <dbReference type="ChEBI" id="CHEBI:59776"/>
        <dbReference type="EC" id="1.2.1.12"/>
    </reaction>
</comment>
<dbReference type="Pfam" id="PF02800">
    <property type="entry name" value="Gp_dh_C"/>
    <property type="match status" value="1"/>
</dbReference>
<comment type="subcellular location">
    <subcellularLocation>
        <location evidence="2">Cytoplasm</location>
        <location evidence="2">Cytoskeleton</location>
    </subcellularLocation>
    <subcellularLocation>
        <location evidence="3">Cytoplasm</location>
        <location evidence="3">Cytosol</location>
    </subcellularLocation>
    <subcellularLocation>
        <location evidence="1">Nucleus</location>
    </subcellularLocation>
</comment>
<dbReference type="InterPro" id="IPR020831">
    <property type="entry name" value="GlycerAld/Erythrose_P_DH"/>
</dbReference>
<evidence type="ECO:0000256" key="10">
    <source>
        <dbReference type="ARBA" id="ARBA00022799"/>
    </source>
</evidence>
<comment type="subunit">
    <text evidence="18">Homotetramer. Interacts with TPPP; the interaction is direct. Interacts (when S-nitrosylated) with SIAH1; leading to nuclear translocation. Interacts with RILPL1/GOSPEL, leading to prevent the interaction between GAPDH and SIAH1 and prevent nuclear translocation. Interacts with CHP1; the interaction increases the binding of CHP1 with microtubules. Associates with microtubules. Interacts with EIF1AD, USP25, PRKCI and WARS1. Interacts with phosphorylated RPL13A; inhibited by oxidatively-modified low-densitity lipoprotein (LDL(ox)). Component of the GAIT complex. Interacts with FKBP6; leading to inhibit GAPDH catalytic activity. Interacts with TRAF2, promoting TRAF2 ubiquitination. Interacts with TRAF3, promoting TRAF3 ubiquitination.</text>
</comment>
<keyword evidence="11" id="KW-0810">Translation regulation</keyword>
<keyword evidence="15" id="KW-0206">Cytoskeleton</keyword>
<keyword evidence="7" id="KW-0963">Cytoplasm</keyword>
<dbReference type="EC" id="1.2.1.12" evidence="6"/>
<evidence type="ECO:0000256" key="12">
    <source>
        <dbReference type="ARBA" id="ARBA00023002"/>
    </source>
</evidence>
<sequence length="223" mass="23965">MGMERLMTTAHAITAIQKTMGNSSRKLWQDGHGASQNIIPASIGTAKAILELNGKLIVMASVCPPQCVSLTCHLEKMAKYDISGRRNPLAILSCSSQADEGAVTSLGVFHSLLRLKFTPPFTEAAAVSASLQPGEQFVPSTYVALTTHGKHETTRLSSRIPHWNTGIFLRIPTPEPSQASHCSARQEPTQILGEASRQHRGRTPLLATVGSRLLAALSSQSFL</sequence>
<evidence type="ECO:0000256" key="4">
    <source>
        <dbReference type="ARBA" id="ARBA00004869"/>
    </source>
</evidence>
<dbReference type="GO" id="GO:0016740">
    <property type="term" value="F:transferase activity"/>
    <property type="evidence" value="ECO:0007669"/>
    <property type="project" value="UniProtKB-KW"/>
</dbReference>
<evidence type="ECO:0000256" key="20">
    <source>
        <dbReference type="ARBA" id="ARBA00048005"/>
    </source>
</evidence>
<organism evidence="22 23">
    <name type="scientific">Fukomys damarensis</name>
    <name type="common">Damaraland mole rat</name>
    <name type="synonym">Cryptomys damarensis</name>
    <dbReference type="NCBI Taxonomy" id="885580"/>
    <lineage>
        <taxon>Eukaryota</taxon>
        <taxon>Metazoa</taxon>
        <taxon>Chordata</taxon>
        <taxon>Craniata</taxon>
        <taxon>Vertebrata</taxon>
        <taxon>Euteleostomi</taxon>
        <taxon>Mammalia</taxon>
        <taxon>Eutheria</taxon>
        <taxon>Euarchontoglires</taxon>
        <taxon>Glires</taxon>
        <taxon>Rodentia</taxon>
        <taxon>Hystricomorpha</taxon>
        <taxon>Bathyergidae</taxon>
        <taxon>Fukomys</taxon>
    </lineage>
</organism>
<gene>
    <name evidence="22" type="ORF">H920_06608</name>
</gene>
<dbReference type="GO" id="GO:0005634">
    <property type="term" value="C:nucleus"/>
    <property type="evidence" value="ECO:0007669"/>
    <property type="project" value="UniProtKB-SubCell"/>
</dbReference>
<dbReference type="GO" id="GO:0006915">
    <property type="term" value="P:apoptotic process"/>
    <property type="evidence" value="ECO:0007669"/>
    <property type="project" value="UniProtKB-KW"/>
</dbReference>
<evidence type="ECO:0000313" key="23">
    <source>
        <dbReference type="Proteomes" id="UP000028990"/>
    </source>
</evidence>
<evidence type="ECO:0000256" key="5">
    <source>
        <dbReference type="ARBA" id="ARBA00007406"/>
    </source>
</evidence>
<evidence type="ECO:0000256" key="14">
    <source>
        <dbReference type="ARBA" id="ARBA00023152"/>
    </source>
</evidence>
<evidence type="ECO:0000256" key="16">
    <source>
        <dbReference type="ARBA" id="ARBA00023242"/>
    </source>
</evidence>
<evidence type="ECO:0000256" key="8">
    <source>
        <dbReference type="ARBA" id="ARBA00022679"/>
    </source>
</evidence>
<evidence type="ECO:0000256" key="17">
    <source>
        <dbReference type="ARBA" id="ARBA00031890"/>
    </source>
</evidence>
<dbReference type="PANTHER" id="PTHR10836">
    <property type="entry name" value="GLYCERALDEHYDE 3-PHOSPHATE DEHYDROGENASE"/>
    <property type="match status" value="1"/>
</dbReference>
<evidence type="ECO:0000256" key="19">
    <source>
        <dbReference type="ARBA" id="ARBA00047698"/>
    </source>
</evidence>
<evidence type="ECO:0000256" key="3">
    <source>
        <dbReference type="ARBA" id="ARBA00004514"/>
    </source>
</evidence>
<dbReference type="GO" id="GO:0006096">
    <property type="term" value="P:glycolytic process"/>
    <property type="evidence" value="ECO:0007669"/>
    <property type="project" value="UniProtKB-KW"/>
</dbReference>
<keyword evidence="10" id="KW-0702">S-nitrosylation</keyword>
<dbReference type="GO" id="GO:0004365">
    <property type="term" value="F:glyceraldehyde-3-phosphate dehydrogenase (NAD+) (phosphorylating) activity"/>
    <property type="evidence" value="ECO:0007669"/>
    <property type="project" value="UniProtKB-EC"/>
</dbReference>
<evidence type="ECO:0000259" key="21">
    <source>
        <dbReference type="Pfam" id="PF02800"/>
    </source>
</evidence>
<keyword evidence="8" id="KW-0808">Transferase</keyword>
<dbReference type="GO" id="GO:0005829">
    <property type="term" value="C:cytosol"/>
    <property type="evidence" value="ECO:0007669"/>
    <property type="project" value="UniProtKB-SubCell"/>
</dbReference>
<evidence type="ECO:0000256" key="7">
    <source>
        <dbReference type="ARBA" id="ARBA00022490"/>
    </source>
</evidence>
<keyword evidence="9" id="KW-0053">Apoptosis</keyword>
<dbReference type="Proteomes" id="UP000028990">
    <property type="component" value="Unassembled WGS sequence"/>
</dbReference>
<dbReference type="SUPFAM" id="SSF55347">
    <property type="entry name" value="Glyceraldehyde-3-phosphate dehydrogenase-like, C-terminal domain"/>
    <property type="match status" value="1"/>
</dbReference>
<evidence type="ECO:0000256" key="6">
    <source>
        <dbReference type="ARBA" id="ARBA00013119"/>
    </source>
</evidence>
<evidence type="ECO:0000256" key="13">
    <source>
        <dbReference type="ARBA" id="ARBA00023027"/>
    </source>
</evidence>
<comment type="catalytic activity">
    <reaction evidence="20">
        <text>S-nitroso-L-cysteinyl-[GAPDH] + L-cysteinyl-[protein] = L-cysteinyl-[GAPDH] + S-nitroso-L-cysteinyl-[protein]</text>
        <dbReference type="Rhea" id="RHEA:66684"/>
        <dbReference type="Rhea" id="RHEA-COMP:10131"/>
        <dbReference type="Rhea" id="RHEA-COMP:17089"/>
        <dbReference type="Rhea" id="RHEA-COMP:17090"/>
        <dbReference type="Rhea" id="RHEA-COMP:17091"/>
        <dbReference type="ChEBI" id="CHEBI:29950"/>
        <dbReference type="ChEBI" id="CHEBI:149494"/>
    </reaction>
    <physiologicalReaction direction="left-to-right" evidence="20">
        <dbReference type="Rhea" id="RHEA:66685"/>
    </physiologicalReaction>
</comment>
<feature type="domain" description="Glyceraldehyde 3-phosphate dehydrogenase catalytic" evidence="21">
    <location>
        <begin position="5"/>
        <end position="79"/>
    </location>
</feature>
<comment type="similarity">
    <text evidence="5">Belongs to the glyceraldehyde-3-phosphate dehydrogenase family.</text>
</comment>
<evidence type="ECO:0000256" key="15">
    <source>
        <dbReference type="ARBA" id="ARBA00023212"/>
    </source>
</evidence>
<reference evidence="22 23" key="1">
    <citation type="submission" date="2013-11" db="EMBL/GenBank/DDBJ databases">
        <title>The Damaraland mole rat (Fukomys damarensis) genome and evolution of African mole rats.</title>
        <authorList>
            <person name="Gladyshev V.N."/>
            <person name="Fang X."/>
        </authorList>
    </citation>
    <scope>NUCLEOTIDE SEQUENCE [LARGE SCALE GENOMIC DNA]</scope>
    <source>
        <tissue evidence="22">Liver</tissue>
    </source>
</reference>
<name>A0A091DIS6_FUKDA</name>
<keyword evidence="16" id="KW-0539">Nucleus</keyword>
<keyword evidence="13" id="KW-0520">NAD</keyword>
<comment type="pathway">
    <text evidence="4">Carbohydrate degradation; glycolysis; pyruvate from D-glyceraldehyde 3-phosphate: step 1/5.</text>
</comment>
<proteinExistence type="inferred from homology"/>
<evidence type="ECO:0000256" key="2">
    <source>
        <dbReference type="ARBA" id="ARBA00004245"/>
    </source>
</evidence>
<dbReference type="GO" id="GO:0005856">
    <property type="term" value="C:cytoskeleton"/>
    <property type="evidence" value="ECO:0007669"/>
    <property type="project" value="UniProtKB-SubCell"/>
</dbReference>